<gene>
    <name evidence="1" type="ORF">QWZ14_16075</name>
</gene>
<sequence>MLNAAGEAACPMIGPFPAGESAFEDALARYGGTWEAEEVIAPA</sequence>
<dbReference type="EMBL" id="JAUFPN010000153">
    <property type="protein sequence ID" value="MDN3565888.1"/>
    <property type="molecule type" value="Genomic_DNA"/>
</dbReference>
<protein>
    <submittedName>
        <fullName evidence="1">Uncharacterized protein</fullName>
    </submittedName>
</protein>
<dbReference type="RefSeq" id="WP_290317759.1">
    <property type="nucleotide sequence ID" value="NZ_JAUFPN010000153.1"/>
</dbReference>
<reference evidence="2" key="1">
    <citation type="journal article" date="2019" name="Int. J. Syst. Evol. Microbiol.">
        <title>The Global Catalogue of Microorganisms (GCM) 10K type strain sequencing project: providing services to taxonomists for standard genome sequencing and annotation.</title>
        <authorList>
            <consortium name="The Broad Institute Genomics Platform"/>
            <consortium name="The Broad Institute Genome Sequencing Center for Infectious Disease"/>
            <person name="Wu L."/>
            <person name="Ma J."/>
        </authorList>
    </citation>
    <scope>NUCLEOTIDE SEQUENCE [LARGE SCALE GENOMIC DNA]</scope>
    <source>
        <strain evidence="2">CECT 7131</strain>
    </source>
</reference>
<proteinExistence type="predicted"/>
<comment type="caution">
    <text evidence="1">The sequence shown here is derived from an EMBL/GenBank/DDBJ whole genome shotgun (WGS) entry which is preliminary data.</text>
</comment>
<keyword evidence="2" id="KW-1185">Reference proteome</keyword>
<name>A0ABT8A8N6_9PROT</name>
<evidence type="ECO:0000313" key="1">
    <source>
        <dbReference type="EMBL" id="MDN3565888.1"/>
    </source>
</evidence>
<dbReference type="Proteomes" id="UP001529369">
    <property type="component" value="Unassembled WGS sequence"/>
</dbReference>
<organism evidence="1 2">
    <name type="scientific">Paeniroseomonas aquatica</name>
    <dbReference type="NCBI Taxonomy" id="373043"/>
    <lineage>
        <taxon>Bacteria</taxon>
        <taxon>Pseudomonadati</taxon>
        <taxon>Pseudomonadota</taxon>
        <taxon>Alphaproteobacteria</taxon>
        <taxon>Acetobacterales</taxon>
        <taxon>Acetobacteraceae</taxon>
        <taxon>Paeniroseomonas</taxon>
    </lineage>
</organism>
<accession>A0ABT8A8N6</accession>
<evidence type="ECO:0000313" key="2">
    <source>
        <dbReference type="Proteomes" id="UP001529369"/>
    </source>
</evidence>